<evidence type="ECO:0000256" key="5">
    <source>
        <dbReference type="ARBA" id="ARBA00023002"/>
    </source>
</evidence>
<evidence type="ECO:0000256" key="4">
    <source>
        <dbReference type="ARBA" id="ARBA00022833"/>
    </source>
</evidence>
<reference evidence="10" key="1">
    <citation type="journal article" date="2012" name="Nat. Genet.">
        <title>Lifestyle transitions in plant pathogenic Colletotrichum fungi deciphered by genome and transcriptome analyses.</title>
        <authorList>
            <person name="O'Connell R.J."/>
            <person name="Thon M.R."/>
            <person name="Hacquard S."/>
            <person name="Amyotte S.G."/>
            <person name="Kleemann J."/>
            <person name="Torres M.F."/>
            <person name="Damm U."/>
            <person name="Buiate E.A."/>
            <person name="Epstein L."/>
            <person name="Alkan N."/>
            <person name="Altmueller J."/>
            <person name="Alvarado-Balderrama L."/>
            <person name="Bauser C.A."/>
            <person name="Becker C."/>
            <person name="Birren B.W."/>
            <person name="Chen Z."/>
            <person name="Choi J."/>
            <person name="Crouch J.A."/>
            <person name="Duvick J.P."/>
            <person name="Farman M.A."/>
            <person name="Gan P."/>
            <person name="Heiman D."/>
            <person name="Henrissat B."/>
            <person name="Howard R.J."/>
            <person name="Kabbage M."/>
            <person name="Koch C."/>
            <person name="Kracher B."/>
            <person name="Kubo Y."/>
            <person name="Law A.D."/>
            <person name="Lebrun M.-H."/>
            <person name="Lee Y.-H."/>
            <person name="Miyara I."/>
            <person name="Moore N."/>
            <person name="Neumann U."/>
            <person name="Nordstroem K."/>
            <person name="Panaccione D.G."/>
            <person name="Panstruga R."/>
            <person name="Place M."/>
            <person name="Proctor R.H."/>
            <person name="Prusky D."/>
            <person name="Rech G."/>
            <person name="Reinhardt R."/>
            <person name="Rollins J.A."/>
            <person name="Rounsley S."/>
            <person name="Schardl C.L."/>
            <person name="Schwartz D.C."/>
            <person name="Shenoy N."/>
            <person name="Shirasu K."/>
            <person name="Sikhakolli U.R."/>
            <person name="Stueber K."/>
            <person name="Sukno S.A."/>
            <person name="Sweigard J.A."/>
            <person name="Takano Y."/>
            <person name="Takahara H."/>
            <person name="Trail F."/>
            <person name="van der Does H.C."/>
            <person name="Voll L.M."/>
            <person name="Will I."/>
            <person name="Young S."/>
            <person name="Zeng Q."/>
            <person name="Zhang J."/>
            <person name="Zhou S."/>
            <person name="Dickman M.B."/>
            <person name="Schulze-Lefert P."/>
            <person name="Ver Loren van Themaat E."/>
            <person name="Ma L.-J."/>
            <person name="Vaillancourt L.J."/>
        </authorList>
    </citation>
    <scope>NUCLEOTIDE SEQUENCE [LARGE SCALE GENOMIC DNA]</scope>
    <source>
        <strain evidence="10">M1.001 / M2 / FGSC 10212</strain>
    </source>
</reference>
<evidence type="ECO:0000256" key="7">
    <source>
        <dbReference type="RuleBase" id="RU361277"/>
    </source>
</evidence>
<feature type="domain" description="Enoyl reductase (ER)" evidence="8">
    <location>
        <begin position="19"/>
        <end position="341"/>
    </location>
</feature>
<dbReference type="InterPro" id="IPR013149">
    <property type="entry name" value="ADH-like_C"/>
</dbReference>
<dbReference type="Pfam" id="PF00107">
    <property type="entry name" value="ADH_zinc_N"/>
    <property type="match status" value="1"/>
</dbReference>
<dbReference type="Proteomes" id="UP000008782">
    <property type="component" value="Unassembled WGS sequence"/>
</dbReference>
<dbReference type="SUPFAM" id="SSF51735">
    <property type="entry name" value="NAD(P)-binding Rossmann-fold domains"/>
    <property type="match status" value="1"/>
</dbReference>
<dbReference type="OrthoDB" id="256333at2759"/>
<dbReference type="VEuPathDB" id="FungiDB:GLRG_10821"/>
<dbReference type="InterPro" id="IPR020843">
    <property type="entry name" value="ER"/>
</dbReference>
<dbReference type="PANTHER" id="PTHR42940">
    <property type="entry name" value="ALCOHOL DEHYDROGENASE 1-RELATED"/>
    <property type="match status" value="1"/>
</dbReference>
<dbReference type="RefSeq" id="XP_008099962.1">
    <property type="nucleotide sequence ID" value="XM_008101771.1"/>
</dbReference>
<dbReference type="GO" id="GO:0005737">
    <property type="term" value="C:cytoplasm"/>
    <property type="evidence" value="ECO:0007669"/>
    <property type="project" value="TreeGrafter"/>
</dbReference>
<evidence type="ECO:0000256" key="6">
    <source>
        <dbReference type="ARBA" id="ARBA00023027"/>
    </source>
</evidence>
<evidence type="ECO:0000313" key="9">
    <source>
        <dbReference type="EMBL" id="EFQ35942.1"/>
    </source>
</evidence>
<dbReference type="PROSITE" id="PS00059">
    <property type="entry name" value="ADH_ZINC"/>
    <property type="match status" value="1"/>
</dbReference>
<dbReference type="Gene3D" id="3.40.50.720">
    <property type="entry name" value="NAD(P)-binding Rossmann-like Domain"/>
    <property type="match status" value="1"/>
</dbReference>
<dbReference type="HOGENOM" id="CLU_026673_20_1_1"/>
<gene>
    <name evidence="9" type="ORF">GLRG_10821</name>
</gene>
<comment type="cofactor">
    <cofactor evidence="1 7">
        <name>Zn(2+)</name>
        <dbReference type="ChEBI" id="CHEBI:29105"/>
    </cofactor>
</comment>
<organism evidence="10">
    <name type="scientific">Colletotrichum graminicola (strain M1.001 / M2 / FGSC 10212)</name>
    <name type="common">Maize anthracnose fungus</name>
    <name type="synonym">Glomerella graminicola</name>
    <dbReference type="NCBI Taxonomy" id="645133"/>
    <lineage>
        <taxon>Eukaryota</taxon>
        <taxon>Fungi</taxon>
        <taxon>Dikarya</taxon>
        <taxon>Ascomycota</taxon>
        <taxon>Pezizomycotina</taxon>
        <taxon>Sordariomycetes</taxon>
        <taxon>Hypocreomycetidae</taxon>
        <taxon>Glomerellales</taxon>
        <taxon>Glomerellaceae</taxon>
        <taxon>Colletotrichum</taxon>
        <taxon>Colletotrichum graminicola species complex</taxon>
    </lineage>
</organism>
<evidence type="ECO:0000259" key="8">
    <source>
        <dbReference type="SMART" id="SM00829"/>
    </source>
</evidence>
<keyword evidence="6" id="KW-0520">NAD</keyword>
<dbReference type="Gene3D" id="3.90.180.10">
    <property type="entry name" value="Medium-chain alcohol dehydrogenases, catalytic domain"/>
    <property type="match status" value="1"/>
</dbReference>
<keyword evidence="5" id="KW-0560">Oxidoreductase</keyword>
<accession>E3QYK4</accession>
<evidence type="ECO:0000313" key="10">
    <source>
        <dbReference type="Proteomes" id="UP000008782"/>
    </source>
</evidence>
<keyword evidence="3 7" id="KW-0479">Metal-binding</keyword>
<dbReference type="AlphaFoldDB" id="E3QYK4"/>
<dbReference type="Pfam" id="PF08240">
    <property type="entry name" value="ADH_N"/>
    <property type="match status" value="1"/>
</dbReference>
<comment type="similarity">
    <text evidence="2 7">Belongs to the zinc-containing alcohol dehydrogenase family.</text>
</comment>
<proteinExistence type="inferred from homology"/>
<dbReference type="FunFam" id="3.40.50.720:FF:000039">
    <property type="entry name" value="Alcohol dehydrogenase AdhP"/>
    <property type="match status" value="1"/>
</dbReference>
<dbReference type="EMBL" id="GG697404">
    <property type="protein sequence ID" value="EFQ35942.1"/>
    <property type="molecule type" value="Genomic_DNA"/>
</dbReference>
<dbReference type="InterPro" id="IPR036291">
    <property type="entry name" value="NAD(P)-bd_dom_sf"/>
</dbReference>
<evidence type="ECO:0000256" key="1">
    <source>
        <dbReference type="ARBA" id="ARBA00001947"/>
    </source>
</evidence>
<dbReference type="STRING" id="645133.E3QYK4"/>
<sequence length="343" mass="35978">MSSSALPKTYKQASFKELGGDLVLEEVPLQLPAAGEILVKVEACGVCHSDVFAKYNAWGAGFPMVPGHEIIGKVAALGDGVSGWTVGDRIGGAWHGGHDGTCAHCQSGLYQFCEPYVVTGVTKNGGYAEYCLVQSKAAVRIPADANAVEFAPILCAGSTVFSAIKSANVTPGGTIAVQGLGGLGHMAVQFARKMGYRVVAVSRGRDKEASVRQLGAHEYIDATEGDAGEALKALGGADLVLTTAMDTAAMVPLIKGVGIYGKMLILSFPPSGEITLNAHDMMMRGVSVQVWPTCTAHECEKTVDFAHLNGLNSAVQTWPLDKVQEAFDAMLSGNVRYRAVITM</sequence>
<name>E3QYK4_COLGM</name>
<dbReference type="InterPro" id="IPR013154">
    <property type="entry name" value="ADH-like_N"/>
</dbReference>
<evidence type="ECO:0000256" key="3">
    <source>
        <dbReference type="ARBA" id="ARBA00022723"/>
    </source>
</evidence>
<keyword evidence="4 7" id="KW-0862">Zinc</keyword>
<dbReference type="SUPFAM" id="SSF50129">
    <property type="entry name" value="GroES-like"/>
    <property type="match status" value="1"/>
</dbReference>
<dbReference type="eggNOG" id="KOG0023">
    <property type="taxonomic scope" value="Eukaryota"/>
</dbReference>
<dbReference type="InterPro" id="IPR002328">
    <property type="entry name" value="ADH_Zn_CS"/>
</dbReference>
<evidence type="ECO:0000256" key="2">
    <source>
        <dbReference type="ARBA" id="ARBA00008072"/>
    </source>
</evidence>
<dbReference type="InterPro" id="IPR011032">
    <property type="entry name" value="GroES-like_sf"/>
</dbReference>
<dbReference type="GO" id="GO:0004022">
    <property type="term" value="F:alcohol dehydrogenase (NAD+) activity"/>
    <property type="evidence" value="ECO:0007669"/>
    <property type="project" value="TreeGrafter"/>
</dbReference>
<dbReference type="GeneID" id="24416186"/>
<keyword evidence="10" id="KW-1185">Reference proteome</keyword>
<protein>
    <submittedName>
        <fullName evidence="9">Alcohol dehydrogenase GroES-like domain-containing protein</fullName>
    </submittedName>
</protein>
<dbReference type="SMART" id="SM00829">
    <property type="entry name" value="PKS_ER"/>
    <property type="match status" value="1"/>
</dbReference>
<dbReference type="GO" id="GO:0008270">
    <property type="term" value="F:zinc ion binding"/>
    <property type="evidence" value="ECO:0007669"/>
    <property type="project" value="InterPro"/>
</dbReference>
<dbReference type="PANTHER" id="PTHR42940:SF7">
    <property type="entry name" value="ALCOHOL DEHYDROGENASE-LIKE N-TERMINAL DOMAIN-CONTAINING PROTEIN"/>
    <property type="match status" value="1"/>
</dbReference>